<keyword evidence="3" id="KW-0645">Protease</keyword>
<evidence type="ECO:0000256" key="4">
    <source>
        <dbReference type="ARBA" id="ARBA00022723"/>
    </source>
</evidence>
<evidence type="ECO:0000313" key="14">
    <source>
        <dbReference type="Proteomes" id="UP000199024"/>
    </source>
</evidence>
<evidence type="ECO:0000256" key="11">
    <source>
        <dbReference type="ARBA" id="ARBA00093666"/>
    </source>
</evidence>
<comment type="similarity">
    <text evidence="10">Belongs to the peptidase M15 family.</text>
</comment>
<keyword evidence="6" id="KW-0378">Hydrolase</keyword>
<feature type="compositionally biased region" description="Basic residues" evidence="12">
    <location>
        <begin position="234"/>
        <end position="250"/>
    </location>
</feature>
<keyword evidence="4" id="KW-0479">Metal-binding</keyword>
<evidence type="ECO:0000256" key="1">
    <source>
        <dbReference type="ARBA" id="ARBA00001947"/>
    </source>
</evidence>
<proteinExistence type="inferred from homology"/>
<name>A0A1I6L9U5_9BACT</name>
<dbReference type="Gene3D" id="3.30.1380.10">
    <property type="match status" value="1"/>
</dbReference>
<dbReference type="GO" id="GO:0006508">
    <property type="term" value="P:proteolysis"/>
    <property type="evidence" value="ECO:0007669"/>
    <property type="project" value="UniProtKB-KW"/>
</dbReference>
<feature type="region of interest" description="Disordered" evidence="12">
    <location>
        <begin position="231"/>
        <end position="250"/>
    </location>
</feature>
<dbReference type="PANTHER" id="PTHR37425:SF1">
    <property type="entry name" value="OUTER MEMBRANE PROTEIN"/>
    <property type="match status" value="1"/>
</dbReference>
<gene>
    <name evidence="13" type="ORF">SAMN05421771_0464</name>
</gene>
<evidence type="ECO:0000256" key="2">
    <source>
        <dbReference type="ARBA" id="ARBA00004776"/>
    </source>
</evidence>
<organism evidence="13 14">
    <name type="scientific">Granulicella pectinivorans</name>
    <dbReference type="NCBI Taxonomy" id="474950"/>
    <lineage>
        <taxon>Bacteria</taxon>
        <taxon>Pseudomonadati</taxon>
        <taxon>Acidobacteriota</taxon>
        <taxon>Terriglobia</taxon>
        <taxon>Terriglobales</taxon>
        <taxon>Acidobacteriaceae</taxon>
        <taxon>Granulicella</taxon>
    </lineage>
</organism>
<evidence type="ECO:0000256" key="9">
    <source>
        <dbReference type="ARBA" id="ARBA00023316"/>
    </source>
</evidence>
<evidence type="ECO:0000256" key="6">
    <source>
        <dbReference type="ARBA" id="ARBA00022801"/>
    </source>
</evidence>
<dbReference type="PANTHER" id="PTHR37425">
    <property type="match status" value="1"/>
</dbReference>
<evidence type="ECO:0000256" key="5">
    <source>
        <dbReference type="ARBA" id="ARBA00022729"/>
    </source>
</evidence>
<evidence type="ECO:0000256" key="10">
    <source>
        <dbReference type="ARBA" id="ARBA00093448"/>
    </source>
</evidence>
<dbReference type="GO" id="GO:0071555">
    <property type="term" value="P:cell wall organization"/>
    <property type="evidence" value="ECO:0007669"/>
    <property type="project" value="UniProtKB-KW"/>
</dbReference>
<dbReference type="AlphaFoldDB" id="A0A1I6L9U5"/>
<sequence length="250" mass="27643">MFVRTSTFPLRSLTSFRVLSGFVLLILMGVAVPSASARNRSTRRHTTKFRAMAHAFVDVALPAAGLLPESEADLPVDGLKYELKLVRSHTDDAIDVVYRIGDVYMPGALMELNHFLRDSHNQEVSFIDPRTFDVLHTMLAKLGKNDSPIDILSGFRSQETNDMLRQSGTTNAAEHSQHIEATAIDLRVPGVPAPLLRDAAKSLAMGGVGYYPAGQFVHVDVGPVREWTFSGHAARARHKGSRRSRRNRRA</sequence>
<comment type="cofactor">
    <cofactor evidence="1">
        <name>Zn(2+)</name>
        <dbReference type="ChEBI" id="CHEBI:29105"/>
    </cofactor>
</comment>
<evidence type="ECO:0000256" key="12">
    <source>
        <dbReference type="SAM" id="MobiDB-lite"/>
    </source>
</evidence>
<keyword evidence="9" id="KW-0961">Cell wall biogenesis/degradation</keyword>
<dbReference type="SUPFAM" id="SSF55166">
    <property type="entry name" value="Hedgehog/DD-peptidase"/>
    <property type="match status" value="1"/>
</dbReference>
<evidence type="ECO:0000256" key="3">
    <source>
        <dbReference type="ARBA" id="ARBA00022670"/>
    </source>
</evidence>
<keyword evidence="14" id="KW-1185">Reference proteome</keyword>
<dbReference type="Proteomes" id="UP000199024">
    <property type="component" value="Unassembled WGS sequence"/>
</dbReference>
<dbReference type="InterPro" id="IPR009045">
    <property type="entry name" value="Zn_M74/Hedgehog-like"/>
</dbReference>
<evidence type="ECO:0000313" key="13">
    <source>
        <dbReference type="EMBL" id="SFS00245.1"/>
    </source>
</evidence>
<evidence type="ECO:0000256" key="7">
    <source>
        <dbReference type="ARBA" id="ARBA00022833"/>
    </source>
</evidence>
<dbReference type="GO" id="GO:0046872">
    <property type="term" value="F:metal ion binding"/>
    <property type="evidence" value="ECO:0007669"/>
    <property type="project" value="UniProtKB-KW"/>
</dbReference>
<evidence type="ECO:0000256" key="8">
    <source>
        <dbReference type="ARBA" id="ARBA00023049"/>
    </source>
</evidence>
<protein>
    <recommendedName>
        <fullName evidence="11">Murein endopeptidase K</fullName>
    </recommendedName>
</protein>
<dbReference type="Pfam" id="PF05951">
    <property type="entry name" value="Peptidase_M15_2"/>
    <property type="match status" value="1"/>
</dbReference>
<keyword evidence="7" id="KW-0862">Zinc</keyword>
<reference evidence="13 14" key="1">
    <citation type="submission" date="2016-10" db="EMBL/GenBank/DDBJ databases">
        <authorList>
            <person name="de Groot N.N."/>
        </authorList>
    </citation>
    <scope>NUCLEOTIDE SEQUENCE [LARGE SCALE GENOMIC DNA]</scope>
    <source>
        <strain evidence="13 14">DSM 21001</strain>
    </source>
</reference>
<dbReference type="STRING" id="474950.SAMN05421771_0464"/>
<dbReference type="InterPro" id="IPR010275">
    <property type="entry name" value="MepK"/>
</dbReference>
<keyword evidence="8" id="KW-0482">Metalloprotease</keyword>
<accession>A0A1I6L9U5</accession>
<dbReference type="GO" id="GO:0008237">
    <property type="term" value="F:metallopeptidase activity"/>
    <property type="evidence" value="ECO:0007669"/>
    <property type="project" value="UniProtKB-KW"/>
</dbReference>
<keyword evidence="5" id="KW-0732">Signal</keyword>
<comment type="pathway">
    <text evidence="2">Cell wall biogenesis; cell wall polysaccharide biosynthesis.</text>
</comment>
<dbReference type="EMBL" id="FOZL01000001">
    <property type="protein sequence ID" value="SFS00245.1"/>
    <property type="molecule type" value="Genomic_DNA"/>
</dbReference>